<feature type="region of interest" description="Disordered" evidence="1">
    <location>
        <begin position="132"/>
        <end position="156"/>
    </location>
</feature>
<reference evidence="2 3" key="1">
    <citation type="submission" date="2018-03" db="EMBL/GenBank/DDBJ databases">
        <title>Genome sequencing of Ottowia sp.</title>
        <authorList>
            <person name="Kim S.-J."/>
            <person name="Heo J."/>
            <person name="Kwon S.-W."/>
        </authorList>
    </citation>
    <scope>NUCLEOTIDE SEQUENCE [LARGE SCALE GENOMIC DNA]</scope>
    <source>
        <strain evidence="2 3">KADR8-3</strain>
    </source>
</reference>
<dbReference type="Pfam" id="PF13811">
    <property type="entry name" value="DUF4186"/>
    <property type="match status" value="1"/>
</dbReference>
<proteinExistence type="predicted"/>
<evidence type="ECO:0000313" key="2">
    <source>
        <dbReference type="EMBL" id="AVO35160.1"/>
    </source>
</evidence>
<name>A0A2S0MH10_9BURK</name>
<keyword evidence="3" id="KW-1185">Reference proteome</keyword>
<protein>
    <submittedName>
        <fullName evidence="2">DUF4186 domain-containing protein</fullName>
    </submittedName>
</protein>
<dbReference type="RefSeq" id="WP_106703709.1">
    <property type="nucleotide sequence ID" value="NZ_CP027666.1"/>
</dbReference>
<evidence type="ECO:0000256" key="1">
    <source>
        <dbReference type="SAM" id="MobiDB-lite"/>
    </source>
</evidence>
<dbReference type="AlphaFoldDB" id="A0A2S0MH10"/>
<dbReference type="KEGG" id="otk:C6570_13650"/>
<dbReference type="EMBL" id="CP027666">
    <property type="protein sequence ID" value="AVO35160.1"/>
    <property type="molecule type" value="Genomic_DNA"/>
</dbReference>
<organism evidence="2 3">
    <name type="scientific">Ottowia oryzae</name>
    <dbReference type="NCBI Taxonomy" id="2109914"/>
    <lineage>
        <taxon>Bacteria</taxon>
        <taxon>Pseudomonadati</taxon>
        <taxon>Pseudomonadota</taxon>
        <taxon>Betaproteobacteria</taxon>
        <taxon>Burkholderiales</taxon>
        <taxon>Comamonadaceae</taxon>
        <taxon>Ottowia</taxon>
    </lineage>
</organism>
<evidence type="ECO:0000313" key="3">
    <source>
        <dbReference type="Proteomes" id="UP000239709"/>
    </source>
</evidence>
<dbReference type="Proteomes" id="UP000239709">
    <property type="component" value="Chromosome"/>
</dbReference>
<gene>
    <name evidence="2" type="ORF">C6570_13650</name>
</gene>
<accession>A0A2S0MH10</accession>
<dbReference type="InterPro" id="IPR020378">
    <property type="entry name" value="DUF4186"/>
</dbReference>
<sequence length="156" mass="17167">MPAATPLPESPQAWAAIDQRLDRIARSAFRARIHLQPADRAFIAQRGLETVRQHAYDLLTRRLAPAFPLNDGRQTPWRGHPVFRAQHATGTCCRSCLARLHAIPKGQALAAAQLDELVALIDRWLVRELGDGSGQGQESGEAVHQRPQGDGPLFDS</sequence>
<dbReference type="OrthoDB" id="3781311at2"/>